<organism evidence="2 3">
    <name type="scientific">Plectosphaerella cucumerina</name>
    <dbReference type="NCBI Taxonomy" id="40658"/>
    <lineage>
        <taxon>Eukaryota</taxon>
        <taxon>Fungi</taxon>
        <taxon>Dikarya</taxon>
        <taxon>Ascomycota</taxon>
        <taxon>Pezizomycotina</taxon>
        <taxon>Sordariomycetes</taxon>
        <taxon>Hypocreomycetidae</taxon>
        <taxon>Glomerellales</taxon>
        <taxon>Plectosphaerellaceae</taxon>
        <taxon>Plectosphaerella</taxon>
    </lineage>
</organism>
<comment type="caution">
    <text evidence="2">The sequence shown here is derived from an EMBL/GenBank/DDBJ whole genome shotgun (WGS) entry which is preliminary data.</text>
</comment>
<dbReference type="AlphaFoldDB" id="A0A8K0X9F5"/>
<keyword evidence="1" id="KW-1133">Transmembrane helix</keyword>
<evidence type="ECO:0000313" key="3">
    <source>
        <dbReference type="Proteomes" id="UP000813385"/>
    </source>
</evidence>
<name>A0A8K0X9F5_9PEZI</name>
<keyword evidence="1" id="KW-0812">Transmembrane</keyword>
<accession>A0A8K0X9F5</accession>
<reference evidence="2" key="1">
    <citation type="journal article" date="2021" name="Nat. Commun.">
        <title>Genetic determinants of endophytism in the Arabidopsis root mycobiome.</title>
        <authorList>
            <person name="Mesny F."/>
            <person name="Miyauchi S."/>
            <person name="Thiergart T."/>
            <person name="Pickel B."/>
            <person name="Atanasova L."/>
            <person name="Karlsson M."/>
            <person name="Huettel B."/>
            <person name="Barry K.W."/>
            <person name="Haridas S."/>
            <person name="Chen C."/>
            <person name="Bauer D."/>
            <person name="Andreopoulos W."/>
            <person name="Pangilinan J."/>
            <person name="LaButti K."/>
            <person name="Riley R."/>
            <person name="Lipzen A."/>
            <person name="Clum A."/>
            <person name="Drula E."/>
            <person name="Henrissat B."/>
            <person name="Kohler A."/>
            <person name="Grigoriev I.V."/>
            <person name="Martin F.M."/>
            <person name="Hacquard S."/>
        </authorList>
    </citation>
    <scope>NUCLEOTIDE SEQUENCE</scope>
    <source>
        <strain evidence="2">MPI-CAGE-AT-0016</strain>
    </source>
</reference>
<keyword evidence="3" id="KW-1185">Reference proteome</keyword>
<dbReference type="Proteomes" id="UP000813385">
    <property type="component" value="Unassembled WGS sequence"/>
</dbReference>
<gene>
    <name evidence="2" type="ORF">B0T11DRAFT_294270</name>
</gene>
<protein>
    <submittedName>
        <fullName evidence="2">Uncharacterized protein</fullName>
    </submittedName>
</protein>
<dbReference type="OrthoDB" id="4849569at2759"/>
<evidence type="ECO:0000313" key="2">
    <source>
        <dbReference type="EMBL" id="KAH7376832.1"/>
    </source>
</evidence>
<evidence type="ECO:0000256" key="1">
    <source>
        <dbReference type="SAM" id="Phobius"/>
    </source>
</evidence>
<keyword evidence="1" id="KW-0472">Membrane</keyword>
<dbReference type="EMBL" id="JAGPXD010000001">
    <property type="protein sequence ID" value="KAH7376832.1"/>
    <property type="molecule type" value="Genomic_DNA"/>
</dbReference>
<feature type="transmembrane region" description="Helical" evidence="1">
    <location>
        <begin position="7"/>
        <end position="26"/>
    </location>
</feature>
<sequence length="244" mass="26239">MRQETLILIVGCYFLTFFITLCYLYPGLFETLVHCLPGTGVIWSRHGSRIWQRSIDYTAGTPTVLFNGNNNVFAVSIATFPAAYQAEAPAIPVLASRDGDTDQCPRNHGPCQPLHNNCCPNDKQCCGLGCCRSGSGCADGERGLCCPRPAVLCGDKCVRGDCCAGGTHACANEGETCCGRARGEDGGGTANNDKWHREMRCCKKGEYCHGGSECRAVRGEESRGAEEARGSVWAWVFVAFAAAF</sequence>
<proteinExistence type="predicted"/>